<gene>
    <name evidence="1" type="ordered locus">Cgl1752</name>
</gene>
<keyword evidence="2" id="KW-1185">Reference proteome</keyword>
<name>Q8NPQ9_CORGL</name>
<dbReference type="Proteomes" id="UP000000582">
    <property type="component" value="Chromosome"/>
</dbReference>
<accession>Q8NPQ9</accession>
<protein>
    <submittedName>
        <fullName evidence="1">Uncharacterized protein</fullName>
    </submittedName>
</protein>
<evidence type="ECO:0000313" key="1">
    <source>
        <dbReference type="EMBL" id="BAB99145.1"/>
    </source>
</evidence>
<dbReference type="HOGENOM" id="CLU_1774261_0_0_11"/>
<proteinExistence type="predicted"/>
<dbReference type="KEGG" id="cgl:Cgl1752"/>
<reference evidence="2" key="1">
    <citation type="journal article" date="2003" name="Appl. Microbiol. Biotechnol.">
        <title>The Corynebacterium glutamicum genome: features and impacts on biotechnological processes.</title>
        <authorList>
            <person name="Ikeda M."/>
            <person name="Nakagawa S."/>
        </authorList>
    </citation>
    <scope>NUCLEOTIDE SEQUENCE [LARGE SCALE GENOMIC DNA]</scope>
    <source>
        <strain evidence="2">ATCC 13032 / DSM 20300 / BCRC 11384 / JCM 1318 / LMG 3730 / NCIMB 10025</strain>
    </source>
</reference>
<dbReference type="AlphaFoldDB" id="Q8NPQ9"/>
<organism evidence="1 2">
    <name type="scientific">Corynebacterium glutamicum (strain ATCC 13032 / DSM 20300 / JCM 1318 / BCRC 11384 / CCUG 27702 / LMG 3730 / NBRC 12168 / NCIMB 10025 / NRRL B-2784 / 534)</name>
    <dbReference type="NCBI Taxonomy" id="196627"/>
    <lineage>
        <taxon>Bacteria</taxon>
        <taxon>Bacillati</taxon>
        <taxon>Actinomycetota</taxon>
        <taxon>Actinomycetes</taxon>
        <taxon>Mycobacteriales</taxon>
        <taxon>Corynebacteriaceae</taxon>
        <taxon>Corynebacterium</taxon>
    </lineage>
</organism>
<sequence>MCLERRCSHQRDIFWLGYYSLQCNMSWWNIPDQGCTGEQGILIELRDDFTRVMIASIKTPSREITEIPAVEICLRNQPATDGAQRASNSGGAFFVVMGGIGVEGEEYDKWLGGHSWFSFQSVCRNAQQPSNMMLLGCCGVRIGGFV</sequence>
<dbReference type="BioCyc" id="CORYNE:G18NG-11344-MONOMER"/>
<dbReference type="EMBL" id="BA000036">
    <property type="protein sequence ID" value="BAB99145.1"/>
    <property type="molecule type" value="Genomic_DNA"/>
</dbReference>
<evidence type="ECO:0000313" key="2">
    <source>
        <dbReference type="Proteomes" id="UP000000582"/>
    </source>
</evidence>